<organism evidence="2">
    <name type="scientific">Streptomyces sp. R28</name>
    <dbReference type="NCBI Taxonomy" id="3238628"/>
    <lineage>
        <taxon>Bacteria</taxon>
        <taxon>Bacillati</taxon>
        <taxon>Actinomycetota</taxon>
        <taxon>Actinomycetes</taxon>
        <taxon>Kitasatosporales</taxon>
        <taxon>Streptomycetaceae</taxon>
        <taxon>Streptomyces</taxon>
    </lineage>
</organism>
<sequence>MREAQDSAPASPAFQVETHGLDVIGDAERKGTPQALFWPGSAPPFA</sequence>
<evidence type="ECO:0000256" key="1">
    <source>
        <dbReference type="SAM" id="MobiDB-lite"/>
    </source>
</evidence>
<name>A0AB39QFD4_9ACTN</name>
<gene>
    <name evidence="2" type="ORF">AB5J49_46920</name>
</gene>
<accession>A0AB39QFD4</accession>
<dbReference type="EMBL" id="CP163439">
    <property type="protein sequence ID" value="XDQ40265.1"/>
    <property type="molecule type" value="Genomic_DNA"/>
</dbReference>
<feature type="region of interest" description="Disordered" evidence="1">
    <location>
        <begin position="27"/>
        <end position="46"/>
    </location>
</feature>
<proteinExistence type="predicted"/>
<dbReference type="RefSeq" id="WP_369174971.1">
    <property type="nucleotide sequence ID" value="NZ_CP163439.1"/>
</dbReference>
<protein>
    <submittedName>
        <fullName evidence="2">Uncharacterized protein</fullName>
    </submittedName>
</protein>
<reference evidence="2" key="1">
    <citation type="submission" date="2024-07" db="EMBL/GenBank/DDBJ databases">
        <authorList>
            <person name="Yu S.T."/>
        </authorList>
    </citation>
    <scope>NUCLEOTIDE SEQUENCE</scope>
    <source>
        <strain evidence="2">R28</strain>
    </source>
</reference>
<evidence type="ECO:0000313" key="2">
    <source>
        <dbReference type="EMBL" id="XDQ40265.1"/>
    </source>
</evidence>
<dbReference type="AlphaFoldDB" id="A0AB39QFD4"/>